<evidence type="ECO:0000313" key="3">
    <source>
        <dbReference type="EMBL" id="ADI17179.1"/>
    </source>
</evidence>
<comment type="similarity">
    <text evidence="1">Belongs to the metallo-dependent hydrolases superfamily.</text>
</comment>
<evidence type="ECO:0000256" key="1">
    <source>
        <dbReference type="ARBA" id="ARBA00038310"/>
    </source>
</evidence>
<dbReference type="InterPro" id="IPR032466">
    <property type="entry name" value="Metal_Hydrolase"/>
</dbReference>
<dbReference type="PANTHER" id="PTHR43569:SF2">
    <property type="entry name" value="AMIDOHYDROLASE-RELATED DOMAIN-CONTAINING PROTEIN"/>
    <property type="match status" value="1"/>
</dbReference>
<dbReference type="EMBL" id="GU474856">
    <property type="protein sequence ID" value="ADI17179.1"/>
    <property type="molecule type" value="Genomic_DNA"/>
</dbReference>
<dbReference type="AlphaFoldDB" id="E0XRY8"/>
<organism evidence="3">
    <name type="scientific">uncultured Rhodobacterales bacterium HF0070_10D05</name>
    <dbReference type="NCBI Taxonomy" id="710784"/>
    <lineage>
        <taxon>Bacteria</taxon>
        <taxon>Pseudomonadati</taxon>
        <taxon>Pseudomonadota</taxon>
        <taxon>Alphaproteobacteria</taxon>
        <taxon>Rhodobacterales</taxon>
        <taxon>environmental samples</taxon>
    </lineage>
</organism>
<dbReference type="Pfam" id="PF04909">
    <property type="entry name" value="Amidohydro_2"/>
    <property type="match status" value="1"/>
</dbReference>
<accession>E0XRY8</accession>
<keyword evidence="3" id="KW-0378">Hydrolase</keyword>
<sequence length="279" mass="32181">MKIDAHQHFWNPARGDYGWMPADNKILYRSYLQHDLEPYLKKLGIDKTILVQAAPSIEETEYLLGIADSSAVVAGVVGWVNFEKATDYSQLERLSKHPKFVGVRPMVQDIPDENWVLRDDIQWAFAAIKEMDLTFDALGFPMHLENFRKCLLKHKDMRTVIDHFMKPRIENHSQDNFKFWADGISALAEDTSAYIKFSGLITEASEDWTIDDLRPYVEHIFMKFGANRILWGSDWPVCRLRAEYDTWHGIASKLTAHLSSDNKANVFGKNAIKAYKLLV</sequence>
<dbReference type="GO" id="GO:0016787">
    <property type="term" value="F:hydrolase activity"/>
    <property type="evidence" value="ECO:0007669"/>
    <property type="project" value="UniProtKB-KW"/>
</dbReference>
<dbReference type="InterPro" id="IPR006680">
    <property type="entry name" value="Amidohydro-rel"/>
</dbReference>
<proteinExistence type="inferred from homology"/>
<reference evidence="3" key="1">
    <citation type="journal article" date="2011" name="Environ. Microbiol.">
        <title>Time-series analyses of Monterey Bay coastal microbial picoplankton using a 'genome proxy' microarray.</title>
        <authorList>
            <person name="Rich V.I."/>
            <person name="Pham V.D."/>
            <person name="Eppley J."/>
            <person name="Shi Y."/>
            <person name="DeLong E.F."/>
        </authorList>
    </citation>
    <scope>NUCLEOTIDE SEQUENCE</scope>
</reference>
<dbReference type="PANTHER" id="PTHR43569">
    <property type="entry name" value="AMIDOHYDROLASE"/>
    <property type="match status" value="1"/>
</dbReference>
<dbReference type="SUPFAM" id="SSF51556">
    <property type="entry name" value="Metallo-dependent hydrolases"/>
    <property type="match status" value="1"/>
</dbReference>
<name>E0XRY8_9RHOB</name>
<feature type="domain" description="Amidohydrolase-related" evidence="2">
    <location>
        <begin position="3"/>
        <end position="277"/>
    </location>
</feature>
<evidence type="ECO:0000259" key="2">
    <source>
        <dbReference type="Pfam" id="PF04909"/>
    </source>
</evidence>
<protein>
    <submittedName>
        <fullName evidence="3">Predicted metal-dependent hydrolase of the tim-barrel fold</fullName>
    </submittedName>
</protein>
<dbReference type="InterPro" id="IPR052350">
    <property type="entry name" value="Metallo-dep_Lactonases"/>
</dbReference>
<dbReference type="Gene3D" id="3.20.20.140">
    <property type="entry name" value="Metal-dependent hydrolases"/>
    <property type="match status" value="1"/>
</dbReference>